<organism evidence="1 2">
    <name type="scientific">[Clostridium] methylpentosum DSM 5476</name>
    <dbReference type="NCBI Taxonomy" id="537013"/>
    <lineage>
        <taxon>Bacteria</taxon>
        <taxon>Bacillati</taxon>
        <taxon>Bacillota</taxon>
        <taxon>Clostridia</taxon>
        <taxon>Eubacteriales</taxon>
        <taxon>Oscillospiraceae</taxon>
        <taxon>Oscillospiraceae incertae sedis</taxon>
    </lineage>
</organism>
<reference evidence="1 2" key="2">
    <citation type="submission" date="2009-02" db="EMBL/GenBank/DDBJ databases">
        <title>Draft genome sequence of Clostridium methylpentosum (DSM 5476).</title>
        <authorList>
            <person name="Sudarsanam P."/>
            <person name="Ley R."/>
            <person name="Guruge J."/>
            <person name="Turnbaugh P.J."/>
            <person name="Mahowald M."/>
            <person name="Liep D."/>
            <person name="Gordon J."/>
        </authorList>
    </citation>
    <scope>NUCLEOTIDE SEQUENCE [LARGE SCALE GENOMIC DNA]</scope>
    <source>
        <strain evidence="1 2">DSM 5476</strain>
    </source>
</reference>
<proteinExistence type="predicted"/>
<dbReference type="HOGENOM" id="CLU_166078_0_0_9"/>
<accession>C0EFS6</accession>
<dbReference type="STRING" id="537013.CLOSTMETH_02718"/>
<dbReference type="AlphaFoldDB" id="C0EFS6"/>
<dbReference type="EMBL" id="ACEC01000093">
    <property type="protein sequence ID" value="EEG29705.1"/>
    <property type="molecule type" value="Genomic_DNA"/>
</dbReference>
<dbReference type="Proteomes" id="UP000003340">
    <property type="component" value="Unassembled WGS sequence"/>
</dbReference>
<name>C0EFS6_9FIRM</name>
<keyword evidence="2" id="KW-1185">Reference proteome</keyword>
<evidence type="ECO:0000313" key="1">
    <source>
        <dbReference type="EMBL" id="EEG29705.1"/>
    </source>
</evidence>
<gene>
    <name evidence="1" type="ORF">CLOSTMETH_02718</name>
</gene>
<comment type="caution">
    <text evidence="1">The sequence shown here is derived from an EMBL/GenBank/DDBJ whole genome shotgun (WGS) entry which is preliminary data.</text>
</comment>
<evidence type="ECO:0000313" key="2">
    <source>
        <dbReference type="Proteomes" id="UP000003340"/>
    </source>
</evidence>
<dbReference type="InterPro" id="IPR019612">
    <property type="entry name" value="Minor_capsid_put"/>
</dbReference>
<sequence>MIPISKGMLLHEATLQEQTEVDGWQKPSYSAPIPLTNVKIDPFHAVSTDSQSCRVQLSATLFYDCRTSRPYRIRFEEGQRIVFGGRAYTVQSVDILYAKSAIPHRHEVGLA</sequence>
<dbReference type="Pfam" id="PF10665">
    <property type="entry name" value="Minor_capsid_1"/>
    <property type="match status" value="1"/>
</dbReference>
<protein>
    <recommendedName>
        <fullName evidence="3">Phage head-tail adaptor</fullName>
    </recommendedName>
</protein>
<reference evidence="1 2" key="1">
    <citation type="submission" date="2009-01" db="EMBL/GenBank/DDBJ databases">
        <authorList>
            <person name="Fulton L."/>
            <person name="Clifton S."/>
            <person name="Fulton B."/>
            <person name="Xu J."/>
            <person name="Minx P."/>
            <person name="Pepin K.H."/>
            <person name="Johnson M."/>
            <person name="Bhonagiri V."/>
            <person name="Nash W.E."/>
            <person name="Mardis E.R."/>
            <person name="Wilson R.K."/>
        </authorList>
    </citation>
    <scope>NUCLEOTIDE SEQUENCE [LARGE SCALE GENOMIC DNA]</scope>
    <source>
        <strain evidence="1 2">DSM 5476</strain>
    </source>
</reference>
<evidence type="ECO:0008006" key="3">
    <source>
        <dbReference type="Google" id="ProtNLM"/>
    </source>
</evidence>